<accession>E9HII3</accession>
<sequence>MAAMEDLSVITIPDDHFTSPTSRPTNFDTRSTPTARDSLLIDLDLPDDAILLPQDMFQYIGKGKESNNMLLFNCLLPGCTLKRHVSCAKDSRFNIRRHLKTFDAACKGLNKKKCGPAPEWFRQQPQHFNGYQSPSLVNTQEEYDNAVLDFLRKSGCLAVRRMKGVHVEDIHEEFGIPNKTTACVTDSGSNFVKCFRLFGAKPLSENDTPADISVYHSRLLTIRNI</sequence>
<evidence type="ECO:0000313" key="2">
    <source>
        <dbReference type="Proteomes" id="UP000000305"/>
    </source>
</evidence>
<keyword evidence="2" id="KW-1185">Reference proteome</keyword>
<reference evidence="1 2" key="1">
    <citation type="journal article" date="2011" name="Science">
        <title>The ecoresponsive genome of Daphnia pulex.</title>
        <authorList>
            <person name="Colbourne J.K."/>
            <person name="Pfrender M.E."/>
            <person name="Gilbert D."/>
            <person name="Thomas W.K."/>
            <person name="Tucker A."/>
            <person name="Oakley T.H."/>
            <person name="Tokishita S."/>
            <person name="Aerts A."/>
            <person name="Arnold G.J."/>
            <person name="Basu M.K."/>
            <person name="Bauer D.J."/>
            <person name="Caceres C.E."/>
            <person name="Carmel L."/>
            <person name="Casola C."/>
            <person name="Choi J.H."/>
            <person name="Detter J.C."/>
            <person name="Dong Q."/>
            <person name="Dusheyko S."/>
            <person name="Eads B.D."/>
            <person name="Frohlich T."/>
            <person name="Geiler-Samerotte K.A."/>
            <person name="Gerlach D."/>
            <person name="Hatcher P."/>
            <person name="Jogdeo S."/>
            <person name="Krijgsveld J."/>
            <person name="Kriventseva E.V."/>
            <person name="Kultz D."/>
            <person name="Laforsch C."/>
            <person name="Lindquist E."/>
            <person name="Lopez J."/>
            <person name="Manak J.R."/>
            <person name="Muller J."/>
            <person name="Pangilinan J."/>
            <person name="Patwardhan R.P."/>
            <person name="Pitluck S."/>
            <person name="Pritham E.J."/>
            <person name="Rechtsteiner A."/>
            <person name="Rho M."/>
            <person name="Rogozin I.B."/>
            <person name="Sakarya O."/>
            <person name="Salamov A."/>
            <person name="Schaack S."/>
            <person name="Shapiro H."/>
            <person name="Shiga Y."/>
            <person name="Skalitzky C."/>
            <person name="Smith Z."/>
            <person name="Souvorov A."/>
            <person name="Sung W."/>
            <person name="Tang Z."/>
            <person name="Tsuchiya D."/>
            <person name="Tu H."/>
            <person name="Vos H."/>
            <person name="Wang M."/>
            <person name="Wolf Y.I."/>
            <person name="Yamagata H."/>
            <person name="Yamada T."/>
            <person name="Ye Y."/>
            <person name="Shaw J.R."/>
            <person name="Andrews J."/>
            <person name="Crease T.J."/>
            <person name="Tang H."/>
            <person name="Lucas S.M."/>
            <person name="Robertson H.M."/>
            <person name="Bork P."/>
            <person name="Koonin E.V."/>
            <person name="Zdobnov E.M."/>
            <person name="Grigoriev I.V."/>
            <person name="Lynch M."/>
            <person name="Boore J.L."/>
        </authorList>
    </citation>
    <scope>NUCLEOTIDE SEQUENCE [LARGE SCALE GENOMIC DNA]</scope>
</reference>
<dbReference type="KEGG" id="dpx:DAPPUDRAFT_114547"/>
<dbReference type="InParanoid" id="E9HII3"/>
<proteinExistence type="predicted"/>
<protein>
    <submittedName>
        <fullName evidence="1">Uncharacterized protein</fullName>
    </submittedName>
</protein>
<gene>
    <name evidence="1" type="ORF">DAPPUDRAFT_114547</name>
</gene>
<dbReference type="OrthoDB" id="6382074at2759"/>
<dbReference type="Proteomes" id="UP000000305">
    <property type="component" value="Unassembled WGS sequence"/>
</dbReference>
<dbReference type="AlphaFoldDB" id="E9HII3"/>
<name>E9HII3_DAPPU</name>
<dbReference type="EMBL" id="GL732655">
    <property type="protein sequence ID" value="EFX68435.1"/>
    <property type="molecule type" value="Genomic_DNA"/>
</dbReference>
<evidence type="ECO:0000313" key="1">
    <source>
        <dbReference type="EMBL" id="EFX68435.1"/>
    </source>
</evidence>
<dbReference type="HOGENOM" id="CLU_1231006_0_0_1"/>
<organism evidence="1 2">
    <name type="scientific">Daphnia pulex</name>
    <name type="common">Water flea</name>
    <dbReference type="NCBI Taxonomy" id="6669"/>
    <lineage>
        <taxon>Eukaryota</taxon>
        <taxon>Metazoa</taxon>
        <taxon>Ecdysozoa</taxon>
        <taxon>Arthropoda</taxon>
        <taxon>Crustacea</taxon>
        <taxon>Branchiopoda</taxon>
        <taxon>Diplostraca</taxon>
        <taxon>Cladocera</taxon>
        <taxon>Anomopoda</taxon>
        <taxon>Daphniidae</taxon>
        <taxon>Daphnia</taxon>
    </lineage>
</organism>